<dbReference type="Proteomes" id="UP000326396">
    <property type="component" value="Linkage Group LG15"/>
</dbReference>
<name>A0A5N6P274_9ASTR</name>
<feature type="compositionally biased region" description="Polar residues" evidence="1">
    <location>
        <begin position="79"/>
        <end position="109"/>
    </location>
</feature>
<gene>
    <name evidence="2" type="ORF">E3N88_14101</name>
</gene>
<dbReference type="EMBL" id="SZYD01000007">
    <property type="protein sequence ID" value="KAD5802741.1"/>
    <property type="molecule type" value="Genomic_DNA"/>
</dbReference>
<evidence type="ECO:0000313" key="3">
    <source>
        <dbReference type="Proteomes" id="UP000326396"/>
    </source>
</evidence>
<sequence>MEPCCLTFYELGLLLEGDVKEEETMEPRLEGDGKNKVLTILELGKLLFSFDKLLNPLVDVVEKEQPKPGRHQPRRPNQFAHSQSSSSNFRSGPCNKQVSNRTHNPTRPNFWSPPQPYCPPGGHQHLLARTQLTLAGHPLLGHLLNVPQLQPDEFEDLESLLQFIPVNQRKEMTNLRLGLLSERRRPTGASSEEASAAAVGANCWKPGCRQLRKTTAEEEGLEFDSDFSRQVRKTEDNDSLRNSDFSRQYQLLIDRSIEV</sequence>
<feature type="region of interest" description="Disordered" evidence="1">
    <location>
        <begin position="63"/>
        <end position="114"/>
    </location>
</feature>
<protein>
    <submittedName>
        <fullName evidence="2">Uncharacterized protein</fullName>
    </submittedName>
</protein>
<accession>A0A5N6P274</accession>
<keyword evidence="3" id="KW-1185">Reference proteome</keyword>
<evidence type="ECO:0000256" key="1">
    <source>
        <dbReference type="SAM" id="MobiDB-lite"/>
    </source>
</evidence>
<proteinExistence type="predicted"/>
<dbReference type="AlphaFoldDB" id="A0A5N6P274"/>
<comment type="caution">
    <text evidence="2">The sequence shown here is derived from an EMBL/GenBank/DDBJ whole genome shotgun (WGS) entry which is preliminary data.</text>
</comment>
<organism evidence="2 3">
    <name type="scientific">Mikania micrantha</name>
    <name type="common">bitter vine</name>
    <dbReference type="NCBI Taxonomy" id="192012"/>
    <lineage>
        <taxon>Eukaryota</taxon>
        <taxon>Viridiplantae</taxon>
        <taxon>Streptophyta</taxon>
        <taxon>Embryophyta</taxon>
        <taxon>Tracheophyta</taxon>
        <taxon>Spermatophyta</taxon>
        <taxon>Magnoliopsida</taxon>
        <taxon>eudicotyledons</taxon>
        <taxon>Gunneridae</taxon>
        <taxon>Pentapetalae</taxon>
        <taxon>asterids</taxon>
        <taxon>campanulids</taxon>
        <taxon>Asterales</taxon>
        <taxon>Asteraceae</taxon>
        <taxon>Asteroideae</taxon>
        <taxon>Heliantheae alliance</taxon>
        <taxon>Eupatorieae</taxon>
        <taxon>Mikania</taxon>
    </lineage>
</organism>
<evidence type="ECO:0000313" key="2">
    <source>
        <dbReference type="EMBL" id="KAD5802741.1"/>
    </source>
</evidence>
<reference evidence="2 3" key="1">
    <citation type="submission" date="2019-05" db="EMBL/GenBank/DDBJ databases">
        <title>Mikania micrantha, genome provides insights into the molecular mechanism of rapid growth.</title>
        <authorList>
            <person name="Liu B."/>
        </authorList>
    </citation>
    <scope>NUCLEOTIDE SEQUENCE [LARGE SCALE GENOMIC DNA]</scope>
    <source>
        <strain evidence="2">NLD-2019</strain>
        <tissue evidence="2">Leaf</tissue>
    </source>
</reference>